<feature type="compositionally biased region" description="Basic and acidic residues" evidence="1">
    <location>
        <begin position="61"/>
        <end position="70"/>
    </location>
</feature>
<feature type="compositionally biased region" description="Basic and acidic residues" evidence="1">
    <location>
        <begin position="121"/>
        <end position="143"/>
    </location>
</feature>
<reference evidence="2" key="1">
    <citation type="submission" date="2022-03" db="EMBL/GenBank/DDBJ databases">
        <title>A functionally conserved STORR gene fusion in Papaver species that diverged 16.8 million years ago.</title>
        <authorList>
            <person name="Catania T."/>
        </authorList>
    </citation>
    <scope>NUCLEOTIDE SEQUENCE</scope>
    <source>
        <strain evidence="2">S-191538</strain>
    </source>
</reference>
<sequence length="143" mass="16442">MESDECMLKYFVEDDEYDDSIEYGDGYCDYADGYFYDEENGWDGMEMSPVSNSDAIILGTDEKRKSESSMDTKLISHPLSLSDEEKTNMDIKDRVSVENMATERQKKEKRKSQENGVESEQNARNEIAIEVKKKKDSISKSDV</sequence>
<evidence type="ECO:0000313" key="2">
    <source>
        <dbReference type="EMBL" id="MCL7038670.1"/>
    </source>
</evidence>
<evidence type="ECO:0000313" key="3">
    <source>
        <dbReference type="Proteomes" id="UP001177140"/>
    </source>
</evidence>
<proteinExistence type="predicted"/>
<evidence type="ECO:0000256" key="1">
    <source>
        <dbReference type="SAM" id="MobiDB-lite"/>
    </source>
</evidence>
<keyword evidence="3" id="KW-1185">Reference proteome</keyword>
<comment type="caution">
    <text evidence="2">The sequence shown here is derived from an EMBL/GenBank/DDBJ whole genome shotgun (WGS) entry which is preliminary data.</text>
</comment>
<dbReference type="Proteomes" id="UP001177140">
    <property type="component" value="Unassembled WGS sequence"/>
</dbReference>
<accession>A0AA41SP34</accession>
<dbReference type="AlphaFoldDB" id="A0AA41SP34"/>
<name>A0AA41SP34_PAPNU</name>
<feature type="region of interest" description="Disordered" evidence="1">
    <location>
        <begin position="61"/>
        <end position="143"/>
    </location>
</feature>
<organism evidence="2 3">
    <name type="scientific">Papaver nudicaule</name>
    <name type="common">Iceland poppy</name>
    <dbReference type="NCBI Taxonomy" id="74823"/>
    <lineage>
        <taxon>Eukaryota</taxon>
        <taxon>Viridiplantae</taxon>
        <taxon>Streptophyta</taxon>
        <taxon>Embryophyta</taxon>
        <taxon>Tracheophyta</taxon>
        <taxon>Spermatophyta</taxon>
        <taxon>Magnoliopsida</taxon>
        <taxon>Ranunculales</taxon>
        <taxon>Papaveraceae</taxon>
        <taxon>Papaveroideae</taxon>
        <taxon>Papaver</taxon>
    </lineage>
</organism>
<gene>
    <name evidence="2" type="ORF">MKW94_002514</name>
</gene>
<feature type="compositionally biased region" description="Basic and acidic residues" evidence="1">
    <location>
        <begin position="83"/>
        <end position="106"/>
    </location>
</feature>
<dbReference type="EMBL" id="JAJJMA010192930">
    <property type="protein sequence ID" value="MCL7038670.1"/>
    <property type="molecule type" value="Genomic_DNA"/>
</dbReference>
<protein>
    <submittedName>
        <fullName evidence="2">Uncharacterized protein</fullName>
    </submittedName>
</protein>